<feature type="region of interest" description="Disordered" evidence="1">
    <location>
        <begin position="266"/>
        <end position="381"/>
    </location>
</feature>
<reference evidence="2 3" key="1">
    <citation type="submission" date="2019-07" db="EMBL/GenBank/DDBJ databases">
        <title>Draft genome assembly of a fouling barnacle, Amphibalanus amphitrite (Darwin, 1854): The first reference genome for Thecostraca.</title>
        <authorList>
            <person name="Kim W."/>
        </authorList>
    </citation>
    <scope>NUCLEOTIDE SEQUENCE [LARGE SCALE GENOMIC DNA]</scope>
    <source>
        <strain evidence="2">SNU_AA5</strain>
        <tissue evidence="2">Soma without cirri and trophi</tissue>
    </source>
</reference>
<evidence type="ECO:0000256" key="1">
    <source>
        <dbReference type="SAM" id="MobiDB-lite"/>
    </source>
</evidence>
<comment type="caution">
    <text evidence="2">The sequence shown here is derived from an EMBL/GenBank/DDBJ whole genome shotgun (WGS) entry which is preliminary data.</text>
</comment>
<protein>
    <submittedName>
        <fullName evidence="2">Uncharacterized protein</fullName>
    </submittedName>
</protein>
<dbReference type="AlphaFoldDB" id="A0A6A4VZU5"/>
<dbReference type="EMBL" id="VIIS01001525">
    <property type="protein sequence ID" value="KAF0296930.1"/>
    <property type="molecule type" value="Genomic_DNA"/>
</dbReference>
<accession>A0A6A4VZU5</accession>
<dbReference type="Proteomes" id="UP000440578">
    <property type="component" value="Unassembled WGS sequence"/>
</dbReference>
<evidence type="ECO:0000313" key="2">
    <source>
        <dbReference type="EMBL" id="KAF0296930.1"/>
    </source>
</evidence>
<dbReference type="PROSITE" id="PS51257">
    <property type="entry name" value="PROKAR_LIPOPROTEIN"/>
    <property type="match status" value="1"/>
</dbReference>
<name>A0A6A4VZU5_AMPAM</name>
<feature type="compositionally biased region" description="Low complexity" evidence="1">
    <location>
        <begin position="291"/>
        <end position="361"/>
    </location>
</feature>
<feature type="compositionally biased region" description="Low complexity" evidence="1">
    <location>
        <begin position="271"/>
        <end position="282"/>
    </location>
</feature>
<evidence type="ECO:0000313" key="3">
    <source>
        <dbReference type="Proteomes" id="UP000440578"/>
    </source>
</evidence>
<proteinExistence type="predicted"/>
<gene>
    <name evidence="2" type="ORF">FJT64_005671</name>
</gene>
<sequence length="415" mass="46086">MTRVSPAVAWCVWASGCVGSVTGPRAERMASALYLSLVLSGVGVCLAAPDFYSAWCPCRRSNQCPVPYGSFFDDIALFGEVPPCKKFDYVRCCSSSNIPEGFDLARRPEYLPRAVAPAENRQQGRLLAVAADTEIDLQSIEKRQDVIDFKAAQEKLKRDIANGIDNPNPPCGCYTAGTCPGRYSTKSTGRDIGCLAGFETCCFLDDPWPNYQVTNLTINAPCSIEEACSRFFGRSPFDIASFGPLEPCYLGQNRCLDYLADSTGNTPNVVRPPTTQAPTTRRTTTRRTTTRRTTTTRRPTTTYRTTTRRPTTTYRTTTRRPTTTYRTTTRRPTTTYRTTTSRRFPTTYRTTTQRPTTTYRTTTERQPEPEPAPSGGSSNNIIDIITNGAYLPPSYDFGNAAERAEPDDIQFALPF</sequence>
<organism evidence="2 3">
    <name type="scientific">Amphibalanus amphitrite</name>
    <name type="common">Striped barnacle</name>
    <name type="synonym">Balanus amphitrite</name>
    <dbReference type="NCBI Taxonomy" id="1232801"/>
    <lineage>
        <taxon>Eukaryota</taxon>
        <taxon>Metazoa</taxon>
        <taxon>Ecdysozoa</taxon>
        <taxon>Arthropoda</taxon>
        <taxon>Crustacea</taxon>
        <taxon>Multicrustacea</taxon>
        <taxon>Cirripedia</taxon>
        <taxon>Thoracica</taxon>
        <taxon>Thoracicalcarea</taxon>
        <taxon>Balanomorpha</taxon>
        <taxon>Balanoidea</taxon>
        <taxon>Balanidae</taxon>
        <taxon>Amphibalaninae</taxon>
        <taxon>Amphibalanus</taxon>
    </lineage>
</organism>
<keyword evidence="3" id="KW-1185">Reference proteome</keyword>